<dbReference type="InParanoid" id="V4TYA2"/>
<dbReference type="AlphaFoldDB" id="V4TYA2"/>
<evidence type="ECO:0000313" key="1">
    <source>
        <dbReference type="EMBL" id="ESR56695.1"/>
    </source>
</evidence>
<name>V4TYA2_CITCL</name>
<protein>
    <submittedName>
        <fullName evidence="1">Uncharacterized protein</fullName>
    </submittedName>
</protein>
<reference evidence="1 2" key="1">
    <citation type="submission" date="2013-10" db="EMBL/GenBank/DDBJ databases">
        <authorList>
            <consortium name="International Citrus Genome Consortium"/>
            <person name="Jenkins J."/>
            <person name="Schmutz J."/>
            <person name="Prochnik S."/>
            <person name="Rokhsar D."/>
            <person name="Gmitter F."/>
            <person name="Ollitrault P."/>
            <person name="Machado M."/>
            <person name="Talon M."/>
            <person name="Wincker P."/>
            <person name="Jaillon O."/>
            <person name="Morgante M."/>
        </authorList>
    </citation>
    <scope>NUCLEOTIDE SEQUENCE</scope>
    <source>
        <strain evidence="2">cv. Clemenules</strain>
    </source>
</reference>
<dbReference type="KEGG" id="cic:CICLE_v10023211mg"/>
<sequence length="69" mass="8512">MTKLFCSFPPINEYIRFSFDLFHILHYLSENLQCPNFFLNIVCMYFTLERERARENIFFITVQIFINYV</sequence>
<gene>
    <name evidence="1" type="ORF">CICLE_v10023211mg</name>
</gene>
<evidence type="ECO:0000313" key="2">
    <source>
        <dbReference type="Proteomes" id="UP000030687"/>
    </source>
</evidence>
<dbReference type="Proteomes" id="UP000030687">
    <property type="component" value="Unassembled WGS sequence"/>
</dbReference>
<organism evidence="1 2">
    <name type="scientific">Citrus clementina</name>
    <name type="common">Clementine</name>
    <name type="synonym">Citrus deliciosa x Citrus sinensis</name>
    <dbReference type="NCBI Taxonomy" id="85681"/>
    <lineage>
        <taxon>Eukaryota</taxon>
        <taxon>Viridiplantae</taxon>
        <taxon>Streptophyta</taxon>
        <taxon>Embryophyta</taxon>
        <taxon>Tracheophyta</taxon>
        <taxon>Spermatophyta</taxon>
        <taxon>Magnoliopsida</taxon>
        <taxon>eudicotyledons</taxon>
        <taxon>Gunneridae</taxon>
        <taxon>Pentapetalae</taxon>
        <taxon>rosids</taxon>
        <taxon>malvids</taxon>
        <taxon>Sapindales</taxon>
        <taxon>Rutaceae</taxon>
        <taxon>Aurantioideae</taxon>
        <taxon>Citrus</taxon>
    </lineage>
</organism>
<accession>V4TYA2</accession>
<keyword evidence="2" id="KW-1185">Reference proteome</keyword>
<dbReference type="Gramene" id="ESR56695">
    <property type="protein sequence ID" value="ESR56695"/>
    <property type="gene ID" value="CICLE_v10023211mg"/>
</dbReference>
<proteinExistence type="predicted"/>
<dbReference type="EMBL" id="KI536661">
    <property type="protein sequence ID" value="ESR56695.1"/>
    <property type="molecule type" value="Genomic_DNA"/>
</dbReference>